<evidence type="ECO:0000256" key="1">
    <source>
        <dbReference type="SAM" id="MobiDB-lite"/>
    </source>
</evidence>
<organism evidence="2 3">
    <name type="scientific">Trichoderma aggressivum f. europaeum</name>
    <dbReference type="NCBI Taxonomy" id="173218"/>
    <lineage>
        <taxon>Eukaryota</taxon>
        <taxon>Fungi</taxon>
        <taxon>Dikarya</taxon>
        <taxon>Ascomycota</taxon>
        <taxon>Pezizomycotina</taxon>
        <taxon>Sordariomycetes</taxon>
        <taxon>Hypocreomycetidae</taxon>
        <taxon>Hypocreales</taxon>
        <taxon>Hypocreaceae</taxon>
        <taxon>Trichoderma</taxon>
    </lineage>
</organism>
<accession>A0AAE1ILH9</accession>
<proteinExistence type="predicted"/>
<keyword evidence="3" id="KW-1185">Reference proteome</keyword>
<feature type="region of interest" description="Disordered" evidence="1">
    <location>
        <begin position="139"/>
        <end position="175"/>
    </location>
</feature>
<evidence type="ECO:0000313" key="2">
    <source>
        <dbReference type="EMBL" id="KAK4085533.1"/>
    </source>
</evidence>
<name>A0AAE1ILH9_9HYPO</name>
<reference evidence="2" key="1">
    <citation type="submission" date="2023-11" db="EMBL/GenBank/DDBJ databases">
        <title>The genome sequences of three competitors of mushroom-forming fungi.</title>
        <authorList>
            <person name="Beijen E."/>
            <person name="Ohm R.A."/>
        </authorList>
    </citation>
    <scope>NUCLEOTIDE SEQUENCE</scope>
    <source>
        <strain evidence="2">CBS 100526</strain>
    </source>
</reference>
<evidence type="ECO:0000313" key="3">
    <source>
        <dbReference type="Proteomes" id="UP001273209"/>
    </source>
</evidence>
<dbReference type="RefSeq" id="XP_062760873.1">
    <property type="nucleotide sequence ID" value="XM_062900240.1"/>
</dbReference>
<feature type="compositionally biased region" description="Low complexity" evidence="1">
    <location>
        <begin position="148"/>
        <end position="175"/>
    </location>
</feature>
<dbReference type="Proteomes" id="UP001273209">
    <property type="component" value="Unassembled WGS sequence"/>
</dbReference>
<protein>
    <submittedName>
        <fullName evidence="2">Uncharacterized protein</fullName>
    </submittedName>
</protein>
<comment type="caution">
    <text evidence="2">The sequence shown here is derived from an EMBL/GenBank/DDBJ whole genome shotgun (WGS) entry which is preliminary data.</text>
</comment>
<dbReference type="GeneID" id="87919626"/>
<gene>
    <name evidence="2" type="ORF">Triagg1_523</name>
</gene>
<dbReference type="AlphaFoldDB" id="A0AAE1ILH9"/>
<dbReference type="EMBL" id="JAWRVG010000001">
    <property type="protein sequence ID" value="KAK4085533.1"/>
    <property type="molecule type" value="Genomic_DNA"/>
</dbReference>
<sequence>MRANNFSRNSRQLSFSRKHKPAGVKGTWIDPFSTEAWWNANNGNKVSKREHVFAFAHAKPSTELHEILKRQLDCSDSESPGVCLRDRDRLLCYSQSSGIGVYEDGYKLNFITGDYTTPTGEKGNVQFGPCPGAVYNEEDDGRRCTRDPTPTITATTSAGSASRTAPSDGSDTADTITTSTADSRAAATLHPNVMPMLFAAGGLPWLLQI</sequence>